<dbReference type="EMBL" id="CP017553">
    <property type="protein sequence ID" value="AOW00139.1"/>
    <property type="molecule type" value="Genomic_DNA"/>
</dbReference>
<dbReference type="VEuPathDB" id="FungiDB:YALI0_A01452g"/>
<reference evidence="8 10" key="2">
    <citation type="submission" date="2018-07" db="EMBL/GenBank/DDBJ databases">
        <title>Draft Genome Assemblies for Five Robust Yarrowia lipolytica Strains Exhibiting High Lipid Production and Pentose Sugar Utilization and Sugar Alcohol Secretion from Undetoxified Lignocellulosic Biomass Hydrolysates.</title>
        <authorList>
            <consortium name="DOE Joint Genome Institute"/>
            <person name="Walker C."/>
            <person name="Ryu S."/>
            <person name="Na H."/>
            <person name="Zane M."/>
            <person name="LaButti K."/>
            <person name="Lipzen A."/>
            <person name="Haridas S."/>
            <person name="Barry K."/>
            <person name="Grigoriev I.V."/>
            <person name="Quarterman J."/>
            <person name="Slininger P."/>
            <person name="Dien B."/>
            <person name="Trinh C.T."/>
        </authorList>
    </citation>
    <scope>NUCLEOTIDE SEQUENCE [LARGE SCALE GENOMIC DNA]</scope>
    <source>
        <strain evidence="8 10">YB392</strain>
    </source>
</reference>
<evidence type="ECO:0000313" key="8">
    <source>
        <dbReference type="EMBL" id="RDW23067.1"/>
    </source>
</evidence>
<dbReference type="Proteomes" id="UP000182444">
    <property type="component" value="Chromosome 1A"/>
</dbReference>
<dbReference type="GO" id="GO:0004867">
    <property type="term" value="F:serine-type endopeptidase inhibitor activity"/>
    <property type="evidence" value="ECO:0007669"/>
    <property type="project" value="UniProtKB-KW"/>
</dbReference>
<dbReference type="GeneID" id="7009333"/>
<feature type="signal peptide" evidence="6">
    <location>
        <begin position="1"/>
        <end position="17"/>
    </location>
</feature>
<sequence length="102" mass="11270">MKLLLLITLLLAALVSAAKYIPNKYILTFKDDSTPEATVDQVKKAIVSKGGKIGYEYSFIKGFAFSAPDKAIQYLKTTKEYANFPFILEQDQVVSLNDGESA</sequence>
<evidence type="ECO:0000313" key="10">
    <source>
        <dbReference type="Proteomes" id="UP000256601"/>
    </source>
</evidence>
<comment type="function">
    <text evidence="4">Cytosolic inhibitor of vacuolar proteinase B (yscB), probably regulating protease B activity during limited proteolysis. PBI2 is a component of the LMA1 complex, which is involved in the facilitation of vesicle fusion such as homotypic vacuole and ER-derived COPII vesicle fusion with the Golgi.</text>
</comment>
<gene>
    <name evidence="8" type="ORF">B0I71DRAFT_136562</name>
    <name evidence="7" type="ORF">YALI1_A01864g</name>
</gene>
<evidence type="ECO:0000256" key="6">
    <source>
        <dbReference type="SAM" id="SignalP"/>
    </source>
</evidence>
<evidence type="ECO:0000256" key="4">
    <source>
        <dbReference type="ARBA" id="ARBA00054668"/>
    </source>
</evidence>
<evidence type="ECO:0000256" key="2">
    <source>
        <dbReference type="ARBA" id="ARBA00022900"/>
    </source>
</evidence>
<dbReference type="AlphaFoldDB" id="A0A1D8N3C6"/>
<dbReference type="KEGG" id="yli:7009333"/>
<evidence type="ECO:0000313" key="9">
    <source>
        <dbReference type="Proteomes" id="UP000182444"/>
    </source>
</evidence>
<evidence type="ECO:0000256" key="1">
    <source>
        <dbReference type="ARBA" id="ARBA00022690"/>
    </source>
</evidence>
<evidence type="ECO:0000313" key="7">
    <source>
        <dbReference type="EMBL" id="AOW00139.1"/>
    </source>
</evidence>
<dbReference type="InterPro" id="IPR037045">
    <property type="entry name" value="S8pro/Inhibitor_I9_sf"/>
</dbReference>
<dbReference type="InterPro" id="IPR052471">
    <property type="entry name" value="PBI_I9"/>
</dbReference>
<dbReference type="VEuPathDB" id="FungiDB:YALI1_A01864g"/>
<dbReference type="PANTHER" id="PTHR28288">
    <property type="entry name" value="PROTEASE B INHIBITOR 2"/>
    <property type="match status" value="1"/>
</dbReference>
<dbReference type="PANTHER" id="PTHR28288:SF1">
    <property type="entry name" value="INHIBITOR I9 DOMAIN-CONTAINING PROTEIN"/>
    <property type="match status" value="1"/>
</dbReference>
<proteinExistence type="inferred from homology"/>
<dbReference type="OrthoDB" id="5518345at2759"/>
<organism evidence="7 9">
    <name type="scientific">Yarrowia lipolytica</name>
    <name type="common">Candida lipolytica</name>
    <dbReference type="NCBI Taxonomy" id="4952"/>
    <lineage>
        <taxon>Eukaryota</taxon>
        <taxon>Fungi</taxon>
        <taxon>Dikarya</taxon>
        <taxon>Ascomycota</taxon>
        <taxon>Saccharomycotina</taxon>
        <taxon>Dipodascomycetes</taxon>
        <taxon>Dipodascales</taxon>
        <taxon>Dipodascales incertae sedis</taxon>
        <taxon>Yarrowia</taxon>
    </lineage>
</organism>
<dbReference type="RefSeq" id="XP_002142980.1">
    <property type="nucleotide sequence ID" value="XM_002142944.1"/>
</dbReference>
<protein>
    <recommendedName>
        <fullName evidence="11">Inhibitor I9 domain-containing protein</fullName>
    </recommendedName>
</protein>
<feature type="chain" id="PRO_5036017794" description="Inhibitor I9 domain-containing protein" evidence="6">
    <location>
        <begin position="18"/>
        <end position="102"/>
    </location>
</feature>
<reference evidence="7 9" key="1">
    <citation type="journal article" date="2016" name="PLoS ONE">
        <title>Sequence Assembly of Yarrowia lipolytica Strain W29/CLIB89 Shows Transposable Element Diversity.</title>
        <authorList>
            <person name="Magnan C."/>
            <person name="Yu J."/>
            <person name="Chang I."/>
            <person name="Jahn E."/>
            <person name="Kanomata Y."/>
            <person name="Wu J."/>
            <person name="Zeller M."/>
            <person name="Oakes M."/>
            <person name="Baldi P."/>
            <person name="Sandmeyer S."/>
        </authorList>
    </citation>
    <scope>NUCLEOTIDE SEQUENCE [LARGE SCALE GENOMIC DNA]</scope>
    <source>
        <strain evidence="7">CLIB89</strain>
        <strain evidence="9">CLIB89(W29)</strain>
    </source>
</reference>
<evidence type="ECO:0000256" key="5">
    <source>
        <dbReference type="ARBA" id="ARBA00062658"/>
    </source>
</evidence>
<dbReference type="SUPFAM" id="SSF54897">
    <property type="entry name" value="Protease propeptides/inhibitors"/>
    <property type="match status" value="1"/>
</dbReference>
<dbReference type="Proteomes" id="UP000256601">
    <property type="component" value="Unassembled WGS sequence"/>
</dbReference>
<comment type="subunit">
    <text evidence="5">Part of the heterodimeric LMA1 complex together with the thioredoxin II/TRX2. LMA1 binds to the ATPase SEC18.</text>
</comment>
<evidence type="ECO:0000256" key="3">
    <source>
        <dbReference type="ARBA" id="ARBA00038069"/>
    </source>
</evidence>
<dbReference type="GO" id="GO:0042144">
    <property type="term" value="P:vacuole fusion, non-autophagic"/>
    <property type="evidence" value="ECO:0007669"/>
    <property type="project" value="TreeGrafter"/>
</dbReference>
<keyword evidence="2" id="KW-0722">Serine protease inhibitor</keyword>
<comment type="similarity">
    <text evidence="3">Belongs to the protease inhibitor I9 family.</text>
</comment>
<name>A0A1D8N3C6_YARLL</name>
<dbReference type="EMBL" id="KZ859117">
    <property type="protein sequence ID" value="RDW23067.1"/>
    <property type="molecule type" value="Genomic_DNA"/>
</dbReference>
<dbReference type="FunFam" id="3.30.70.80:FF:000005">
    <property type="entry name" value="Proteinase inhibitor I2B"/>
    <property type="match status" value="1"/>
</dbReference>
<evidence type="ECO:0008006" key="11">
    <source>
        <dbReference type="Google" id="ProtNLM"/>
    </source>
</evidence>
<accession>A0A1D8N3C6</accession>
<keyword evidence="1" id="KW-0646">Protease inhibitor</keyword>
<keyword evidence="6" id="KW-0732">Signal</keyword>
<dbReference type="Gene3D" id="3.30.70.80">
    <property type="entry name" value="Peptidase S8 propeptide/proteinase inhibitor I9"/>
    <property type="match status" value="1"/>
</dbReference>